<dbReference type="Pfam" id="PF03099">
    <property type="entry name" value="BPL_LplA_LipB"/>
    <property type="match status" value="1"/>
</dbReference>
<dbReference type="EMBL" id="UYIG01000112">
    <property type="protein sequence ID" value="VDG28255.1"/>
    <property type="molecule type" value="Genomic_DNA"/>
</dbReference>
<dbReference type="InterPro" id="IPR013196">
    <property type="entry name" value="HTH_11"/>
</dbReference>
<keyword evidence="5" id="KW-0238">DNA-binding</keyword>
<comment type="caution">
    <text evidence="5">Lacks conserved residue(s) required for the propagation of feature annotation.</text>
</comment>
<accession>A0A660DXX0</accession>
<dbReference type="CDD" id="cd16442">
    <property type="entry name" value="BPL"/>
    <property type="match status" value="1"/>
</dbReference>
<keyword evidence="5" id="KW-0804">Transcription</keyword>
<comment type="catalytic activity">
    <reaction evidence="5">
        <text>biotin + L-lysyl-[protein] + ATP = N(6)-biotinyl-L-lysyl-[protein] + AMP + diphosphate + H(+)</text>
        <dbReference type="Rhea" id="RHEA:11756"/>
        <dbReference type="Rhea" id="RHEA-COMP:9752"/>
        <dbReference type="Rhea" id="RHEA-COMP:10505"/>
        <dbReference type="ChEBI" id="CHEBI:15378"/>
        <dbReference type="ChEBI" id="CHEBI:29969"/>
        <dbReference type="ChEBI" id="CHEBI:30616"/>
        <dbReference type="ChEBI" id="CHEBI:33019"/>
        <dbReference type="ChEBI" id="CHEBI:57586"/>
        <dbReference type="ChEBI" id="CHEBI:83144"/>
        <dbReference type="ChEBI" id="CHEBI:456215"/>
        <dbReference type="EC" id="6.3.4.15"/>
    </reaction>
</comment>
<keyword evidence="8" id="KW-1185">Reference proteome</keyword>
<dbReference type="AlphaFoldDB" id="A0A660DXX0"/>
<dbReference type="HAMAP" id="MF_00978">
    <property type="entry name" value="Bifunct_BirA"/>
    <property type="match status" value="1"/>
</dbReference>
<keyword evidence="5" id="KW-0805">Transcription regulation</keyword>
<dbReference type="PANTHER" id="PTHR12835">
    <property type="entry name" value="BIOTIN PROTEIN LIGASE"/>
    <property type="match status" value="1"/>
</dbReference>
<dbReference type="InterPro" id="IPR036388">
    <property type="entry name" value="WH-like_DNA-bd_sf"/>
</dbReference>
<name>A0A660DXX0_9LACO</name>
<comment type="similarity">
    <text evidence="5">Belongs to the biotin--protein ligase family.</text>
</comment>
<dbReference type="Pfam" id="PF02237">
    <property type="entry name" value="BPL_C"/>
    <property type="match status" value="1"/>
</dbReference>
<dbReference type="PROSITE" id="PS51733">
    <property type="entry name" value="BPL_LPL_CATALYTIC"/>
    <property type="match status" value="1"/>
</dbReference>
<dbReference type="EC" id="6.3.4.15" evidence="5"/>
<dbReference type="NCBIfam" id="TIGR00121">
    <property type="entry name" value="birA_ligase"/>
    <property type="match status" value="1"/>
</dbReference>
<dbReference type="GO" id="GO:0006355">
    <property type="term" value="P:regulation of DNA-templated transcription"/>
    <property type="evidence" value="ECO:0007669"/>
    <property type="project" value="UniProtKB-UniRule"/>
</dbReference>
<gene>
    <name evidence="5" type="primary">birA</name>
    <name evidence="7" type="ORF">MUDAN_MDHGFNIF_00452</name>
</gene>
<evidence type="ECO:0000256" key="4">
    <source>
        <dbReference type="ARBA" id="ARBA00023267"/>
    </source>
</evidence>
<evidence type="ECO:0000256" key="2">
    <source>
        <dbReference type="ARBA" id="ARBA00022741"/>
    </source>
</evidence>
<dbReference type="InterPro" id="IPR045864">
    <property type="entry name" value="aa-tRNA-synth_II/BPL/LPL"/>
</dbReference>
<keyword evidence="4 5" id="KW-0092">Biotin</keyword>
<dbReference type="InterPro" id="IPR008988">
    <property type="entry name" value="Transcriptional_repressor_C"/>
</dbReference>
<evidence type="ECO:0000259" key="6">
    <source>
        <dbReference type="PROSITE" id="PS51733"/>
    </source>
</evidence>
<feature type="domain" description="BPL/LPL catalytic" evidence="6">
    <location>
        <begin position="68"/>
        <end position="261"/>
    </location>
</feature>
<dbReference type="GO" id="GO:0005737">
    <property type="term" value="C:cytoplasm"/>
    <property type="evidence" value="ECO:0007669"/>
    <property type="project" value="TreeGrafter"/>
</dbReference>
<proteinExistence type="inferred from homology"/>
<dbReference type="GO" id="GO:0005524">
    <property type="term" value="F:ATP binding"/>
    <property type="evidence" value="ECO:0007669"/>
    <property type="project" value="UniProtKB-UniRule"/>
</dbReference>
<evidence type="ECO:0000313" key="8">
    <source>
        <dbReference type="Proteomes" id="UP000289996"/>
    </source>
</evidence>
<keyword evidence="5" id="KW-0678">Repressor</keyword>
<dbReference type="InterPro" id="IPR004408">
    <property type="entry name" value="Biotin_CoA_COase_ligase"/>
</dbReference>
<feature type="binding site" evidence="5">
    <location>
        <begin position="91"/>
        <end position="93"/>
    </location>
    <ligand>
        <name>biotin</name>
        <dbReference type="ChEBI" id="CHEBI:57586"/>
    </ligand>
</feature>
<keyword evidence="1 5" id="KW-0436">Ligase</keyword>
<dbReference type="SUPFAM" id="SSF55681">
    <property type="entry name" value="Class II aaRS and biotin synthetases"/>
    <property type="match status" value="1"/>
</dbReference>
<keyword evidence="3 5" id="KW-0067">ATP-binding</keyword>
<dbReference type="GO" id="GO:0004077">
    <property type="term" value="F:biotin--[biotin carboxyl-carrier protein] ligase activity"/>
    <property type="evidence" value="ECO:0007669"/>
    <property type="project" value="UniProtKB-UniRule"/>
</dbReference>
<dbReference type="InterPro" id="IPR030855">
    <property type="entry name" value="Bifunct_BirA"/>
</dbReference>
<organism evidence="7 8">
    <name type="scientific">Lactiplantibacillus mudanjiangensis</name>
    <dbReference type="NCBI Taxonomy" id="1296538"/>
    <lineage>
        <taxon>Bacteria</taxon>
        <taxon>Bacillati</taxon>
        <taxon>Bacillota</taxon>
        <taxon>Bacilli</taxon>
        <taxon>Lactobacillales</taxon>
        <taxon>Lactobacillaceae</taxon>
        <taxon>Lactiplantibacillus</taxon>
    </lineage>
</organism>
<dbReference type="GO" id="GO:0003677">
    <property type="term" value="F:DNA binding"/>
    <property type="evidence" value="ECO:0007669"/>
    <property type="project" value="UniProtKB-UniRule"/>
</dbReference>
<dbReference type="Pfam" id="PF08279">
    <property type="entry name" value="HTH_11"/>
    <property type="match status" value="1"/>
</dbReference>
<keyword evidence="2 5" id="KW-0547">Nucleotide-binding</keyword>
<evidence type="ECO:0000256" key="1">
    <source>
        <dbReference type="ARBA" id="ARBA00022598"/>
    </source>
</evidence>
<dbReference type="InterPro" id="IPR003142">
    <property type="entry name" value="BPL_C"/>
</dbReference>
<sequence>MMSTQTEVLNELLQAAPDYCSGDQLAQALAVSRTAIWKAIQGLQQAGYSIDSRHGRGYRYVANNQLSEPAITAGLTSSVQPTIIVLPTVDSTNAYLKRLISQQPLTQPTVVIADTQTGGYGRFGRTFYSPSETGIYLSIGLPIDATQPFDPGLLTTSTAVAVAKTLEQLFDVPVALKWVNDVLVNHHKAVGILSEATTDLETGQIATVIVGIGINLTTPTTAFPSALQVKAGAVTTTTAVTRNQVISTLLSKFFDSYATYTSGDFMTDYRRLSMVIGQTVDLQSGGQVIHGVVQDISDTGALIVKQATGEIHQYTSGEITKVNLQTGDYHG</sequence>
<dbReference type="PANTHER" id="PTHR12835:SF5">
    <property type="entry name" value="BIOTIN--PROTEIN LIGASE"/>
    <property type="match status" value="1"/>
</dbReference>
<feature type="DNA-binding region" description="H-T-H motif" evidence="5">
    <location>
        <begin position="22"/>
        <end position="41"/>
    </location>
</feature>
<comment type="function">
    <text evidence="5">Acts both as a biotin--[acetyl-CoA-carboxylase] ligase and a repressor.</text>
</comment>
<evidence type="ECO:0000256" key="3">
    <source>
        <dbReference type="ARBA" id="ARBA00022840"/>
    </source>
</evidence>
<dbReference type="GO" id="GO:0009249">
    <property type="term" value="P:protein lipoylation"/>
    <property type="evidence" value="ECO:0007669"/>
    <property type="project" value="UniProtKB-ARBA"/>
</dbReference>
<feature type="binding site" evidence="5">
    <location>
        <position position="116"/>
    </location>
    <ligand>
        <name>biotin</name>
        <dbReference type="ChEBI" id="CHEBI:57586"/>
    </ligand>
</feature>
<feature type="binding site" evidence="5">
    <location>
        <position position="188"/>
    </location>
    <ligand>
        <name>biotin</name>
        <dbReference type="ChEBI" id="CHEBI:57586"/>
    </ligand>
</feature>
<dbReference type="Gene3D" id="2.30.30.100">
    <property type="match status" value="1"/>
</dbReference>
<evidence type="ECO:0000256" key="5">
    <source>
        <dbReference type="HAMAP-Rule" id="MF_00978"/>
    </source>
</evidence>
<dbReference type="Gene3D" id="3.30.930.10">
    <property type="entry name" value="Bira Bifunctional Protein, Domain 2"/>
    <property type="match status" value="1"/>
</dbReference>
<dbReference type="Proteomes" id="UP000289996">
    <property type="component" value="Unassembled WGS sequence"/>
</dbReference>
<protein>
    <recommendedName>
        <fullName evidence="5">Bifunctional ligase/repressor BirA</fullName>
    </recommendedName>
    <alternativeName>
        <fullName evidence="5">Biotin--[acetyl-CoA-carboxylase] ligase</fullName>
        <ecNumber evidence="5">6.3.4.15</ecNumber>
    </alternativeName>
    <alternativeName>
        <fullName evidence="5">Biotin--protein ligase</fullName>
    </alternativeName>
    <alternativeName>
        <fullName evidence="5">Biotin-[acetyl-CoA carboxylase] synthetase</fullName>
    </alternativeName>
</protein>
<dbReference type="GO" id="GO:0016740">
    <property type="term" value="F:transferase activity"/>
    <property type="evidence" value="ECO:0007669"/>
    <property type="project" value="UniProtKB-ARBA"/>
</dbReference>
<dbReference type="InterPro" id="IPR036390">
    <property type="entry name" value="WH_DNA-bd_sf"/>
</dbReference>
<dbReference type="SUPFAM" id="SSF46785">
    <property type="entry name" value="Winged helix' DNA-binding domain"/>
    <property type="match status" value="1"/>
</dbReference>
<dbReference type="SUPFAM" id="SSF50037">
    <property type="entry name" value="C-terminal domain of transcriptional repressors"/>
    <property type="match status" value="1"/>
</dbReference>
<dbReference type="InterPro" id="IPR004143">
    <property type="entry name" value="BPL_LPL_catalytic"/>
</dbReference>
<evidence type="ECO:0000313" key="7">
    <source>
        <dbReference type="EMBL" id="VDG28255.1"/>
    </source>
</evidence>
<reference evidence="7 8" key="1">
    <citation type="submission" date="2018-11" db="EMBL/GenBank/DDBJ databases">
        <authorList>
            <person name="Wuyts S."/>
        </authorList>
    </citation>
    <scope>NUCLEOTIDE SEQUENCE [LARGE SCALE GENOMIC DNA]</scope>
    <source>
        <strain evidence="7">Lactobacillus mudanjiangensis AMBF249</strain>
    </source>
</reference>
<dbReference type="Gene3D" id="1.10.10.10">
    <property type="entry name" value="Winged helix-like DNA-binding domain superfamily/Winged helix DNA-binding domain"/>
    <property type="match status" value="1"/>
</dbReference>